<organism evidence="1 2">
    <name type="scientific">Limimaricola cinnabarinus</name>
    <dbReference type="NCBI Taxonomy" id="1125964"/>
    <lineage>
        <taxon>Bacteria</taxon>
        <taxon>Pseudomonadati</taxon>
        <taxon>Pseudomonadota</taxon>
        <taxon>Alphaproteobacteria</taxon>
        <taxon>Rhodobacterales</taxon>
        <taxon>Paracoccaceae</taxon>
        <taxon>Limimaricola</taxon>
    </lineage>
</organism>
<evidence type="ECO:0000313" key="1">
    <source>
        <dbReference type="EMBL" id="PHP26123.1"/>
    </source>
</evidence>
<evidence type="ECO:0000313" key="2">
    <source>
        <dbReference type="Proteomes" id="UP000221860"/>
    </source>
</evidence>
<dbReference type="EMBL" id="NQWH01000067">
    <property type="protein sequence ID" value="PHP26123.1"/>
    <property type="molecule type" value="Genomic_DNA"/>
</dbReference>
<dbReference type="AlphaFoldDB" id="A0A2G1MBL3"/>
<accession>A0A2G1MBL3</accession>
<dbReference type="OrthoDB" id="2380306at2"/>
<protein>
    <submittedName>
        <fullName evidence="1">Uncharacterized protein</fullName>
    </submittedName>
</protein>
<comment type="caution">
    <text evidence="1">The sequence shown here is derived from an EMBL/GenBank/DDBJ whole genome shotgun (WGS) entry which is preliminary data.</text>
</comment>
<name>A0A2G1MBL3_9RHOB</name>
<proteinExistence type="predicted"/>
<sequence>MLYGSLVWNRGKQLADHQYPIKATEVLSYQAEDGRSSLAIFDTNTPPFFNPLERDDFHDGRHLQHRIL</sequence>
<dbReference type="Proteomes" id="UP000221860">
    <property type="component" value="Unassembled WGS sequence"/>
</dbReference>
<dbReference type="RefSeq" id="WP_099278751.1">
    <property type="nucleotide sequence ID" value="NZ_KZ304999.1"/>
</dbReference>
<keyword evidence="2" id="KW-1185">Reference proteome</keyword>
<gene>
    <name evidence="1" type="ORF">CJ301_18140</name>
</gene>
<reference evidence="1 2" key="1">
    <citation type="submission" date="2017-08" db="EMBL/GenBank/DDBJ databases">
        <title>Draft Genome Sequence of Loktanella cinnabarina Strain XM1, Isolated from Coastal Surface Water.</title>
        <authorList>
            <person name="Ma R."/>
            <person name="Wang J."/>
            <person name="Wang Q."/>
            <person name="Ma Z."/>
            <person name="Li J."/>
            <person name="Chen L."/>
        </authorList>
    </citation>
    <scope>NUCLEOTIDE SEQUENCE [LARGE SCALE GENOMIC DNA]</scope>
    <source>
        <strain evidence="1 2">XM1</strain>
    </source>
</reference>